<dbReference type="RefSeq" id="WP_041090075.1">
    <property type="nucleotide sequence ID" value="NZ_JXRP01000019.1"/>
</dbReference>
<dbReference type="STRING" id="889306.KP78_31280"/>
<reference evidence="1 2" key="1">
    <citation type="submission" date="2015-01" db="EMBL/GenBank/DDBJ databases">
        <title>Genome sequencing of Jeotgalibacillus soli.</title>
        <authorList>
            <person name="Goh K.M."/>
            <person name="Chan K.-G."/>
            <person name="Yaakop A.S."/>
            <person name="Ee R."/>
            <person name="Gan H.M."/>
            <person name="Chan C.S."/>
        </authorList>
    </citation>
    <scope>NUCLEOTIDE SEQUENCE [LARGE SCALE GENOMIC DNA]</scope>
    <source>
        <strain evidence="1 2">P9</strain>
    </source>
</reference>
<name>A0A0C2RQY6_9BACL</name>
<dbReference type="OrthoDB" id="2361079at2"/>
<proteinExistence type="predicted"/>
<dbReference type="EMBL" id="JXRP01000019">
    <property type="protein sequence ID" value="KIL44164.1"/>
    <property type="molecule type" value="Genomic_DNA"/>
</dbReference>
<dbReference type="Gene3D" id="1.20.120.440">
    <property type="entry name" value="YppE-like"/>
    <property type="match status" value="1"/>
</dbReference>
<organism evidence="1 2">
    <name type="scientific">Jeotgalibacillus soli</name>
    <dbReference type="NCBI Taxonomy" id="889306"/>
    <lineage>
        <taxon>Bacteria</taxon>
        <taxon>Bacillati</taxon>
        <taxon>Bacillota</taxon>
        <taxon>Bacilli</taxon>
        <taxon>Bacillales</taxon>
        <taxon>Caryophanaceae</taxon>
        <taxon>Jeotgalibacillus</taxon>
    </lineage>
</organism>
<keyword evidence="2" id="KW-1185">Reference proteome</keyword>
<dbReference type="InterPro" id="IPR023351">
    <property type="entry name" value="YppE-like_sf"/>
</dbReference>
<dbReference type="Proteomes" id="UP000031938">
    <property type="component" value="Unassembled WGS sequence"/>
</dbReference>
<comment type="caution">
    <text evidence="1">The sequence shown here is derived from an EMBL/GenBank/DDBJ whole genome shotgun (WGS) entry which is preliminary data.</text>
</comment>
<dbReference type="SUPFAM" id="SSF140415">
    <property type="entry name" value="YppE-like"/>
    <property type="match status" value="1"/>
</dbReference>
<dbReference type="Pfam" id="PF08807">
    <property type="entry name" value="DUF1798"/>
    <property type="match status" value="1"/>
</dbReference>
<sequence length="120" mass="14291">MHDKQIMLELTKELLNTVEEAEKEYDKRRIAMDKGDFFQEVKPFADRAHKLSNEWKDLVIPFLQANHQKNLHANQIKATVENIELLTVQCFFPETSYNRFKSYVQSSFFVLEQVENVMHK</sequence>
<protein>
    <recommendedName>
        <fullName evidence="3">DUF1798 family protein</fullName>
    </recommendedName>
</protein>
<accession>A0A0C2RQY6</accession>
<dbReference type="AlphaFoldDB" id="A0A0C2RQY6"/>
<evidence type="ECO:0000313" key="2">
    <source>
        <dbReference type="Proteomes" id="UP000031938"/>
    </source>
</evidence>
<evidence type="ECO:0000313" key="1">
    <source>
        <dbReference type="EMBL" id="KIL44164.1"/>
    </source>
</evidence>
<evidence type="ECO:0008006" key="3">
    <source>
        <dbReference type="Google" id="ProtNLM"/>
    </source>
</evidence>
<dbReference type="InterPro" id="IPR014913">
    <property type="entry name" value="YppE-like"/>
</dbReference>
<gene>
    <name evidence="1" type="ORF">KP78_31280</name>
</gene>
<dbReference type="PATRIC" id="fig|889306.3.peg.3141"/>